<dbReference type="EMBL" id="CAUYUJ010022321">
    <property type="protein sequence ID" value="CAK0910099.1"/>
    <property type="molecule type" value="Genomic_DNA"/>
</dbReference>
<dbReference type="Gene3D" id="3.30.870.10">
    <property type="entry name" value="Endonuclease Chain A"/>
    <property type="match status" value="2"/>
</dbReference>
<evidence type="ECO:0000259" key="1">
    <source>
        <dbReference type="PROSITE" id="PS50035"/>
    </source>
</evidence>
<protein>
    <recommendedName>
        <fullName evidence="1">PLD phosphodiesterase domain-containing protein</fullName>
    </recommendedName>
</protein>
<dbReference type="InterPro" id="IPR001736">
    <property type="entry name" value="PLipase_D/transphosphatidylase"/>
</dbReference>
<dbReference type="SUPFAM" id="SSF56024">
    <property type="entry name" value="Phospholipase D/nuclease"/>
    <property type="match status" value="1"/>
</dbReference>
<gene>
    <name evidence="2" type="ORF">PCOR1329_LOCUS84352</name>
</gene>
<reference evidence="2" key="1">
    <citation type="submission" date="2023-10" db="EMBL/GenBank/DDBJ databases">
        <authorList>
            <person name="Chen Y."/>
            <person name="Shah S."/>
            <person name="Dougan E. K."/>
            <person name="Thang M."/>
            <person name="Chan C."/>
        </authorList>
    </citation>
    <scope>NUCLEOTIDE SEQUENCE [LARGE SCALE GENOMIC DNA]</scope>
</reference>
<organism evidence="2 3">
    <name type="scientific">Prorocentrum cordatum</name>
    <dbReference type="NCBI Taxonomy" id="2364126"/>
    <lineage>
        <taxon>Eukaryota</taxon>
        <taxon>Sar</taxon>
        <taxon>Alveolata</taxon>
        <taxon>Dinophyceae</taxon>
        <taxon>Prorocentrales</taxon>
        <taxon>Prorocentraceae</taxon>
        <taxon>Prorocentrum</taxon>
    </lineage>
</organism>
<evidence type="ECO:0000313" key="3">
    <source>
        <dbReference type="Proteomes" id="UP001189429"/>
    </source>
</evidence>
<feature type="domain" description="PLD phosphodiesterase" evidence="1">
    <location>
        <begin position="284"/>
        <end position="311"/>
    </location>
</feature>
<comment type="caution">
    <text evidence="2">The sequence shown here is derived from an EMBL/GenBank/DDBJ whole genome shotgun (WGS) entry which is preliminary data.</text>
</comment>
<keyword evidence="3" id="KW-1185">Reference proteome</keyword>
<dbReference type="PANTHER" id="PTHR21248">
    <property type="entry name" value="CARDIOLIPIN SYNTHASE"/>
    <property type="match status" value="1"/>
</dbReference>
<evidence type="ECO:0000313" key="2">
    <source>
        <dbReference type="EMBL" id="CAK0910099.1"/>
    </source>
</evidence>
<sequence length="381" mass="42461">MRATGATSNCGSAPGDTDCLGTMQRSLQWMASIDDGGHNLWDGDYLRRNPLHDISMEAYGQCTHDAHLFMNEHWDFIRKTQSSFVGWVVDKLHDGIPLPLQSQVAVSEFPEDGKTETFPPAYAKERVPLEYETGQGCVPMITLGRYGSIVNNSQAADDAFLAMMGAAKHAMRFVIQDIGPPTPPGLQRVTVFPWPAAYLEAIGRAILRGVRVEMVLSNPGSIPGDLGWSDRSYGFGWTCADVAAEIIKTIKDQLEDDQLRKTIQEHLHLCYIRRGRKNTYSDGANIGLHSKFFILDDTCYYLGSQNLYQSNLAEWGILVDDAAQTTRVMNEYWHPIWSNSYQEGQDCDADEVLEGLLENRGFKGSICTGYSDMLEALQRAA</sequence>
<dbReference type="PANTHER" id="PTHR21248:SF22">
    <property type="entry name" value="PHOSPHOLIPASE D"/>
    <property type="match status" value="1"/>
</dbReference>
<name>A0ABN9YBJ0_9DINO</name>
<proteinExistence type="predicted"/>
<dbReference type="Proteomes" id="UP001189429">
    <property type="component" value="Unassembled WGS sequence"/>
</dbReference>
<dbReference type="PROSITE" id="PS50035">
    <property type="entry name" value="PLD"/>
    <property type="match status" value="1"/>
</dbReference>
<accession>A0ABN9YBJ0</accession>